<name>A0A9P0HCN2_NEZVI</name>
<gene>
    <name evidence="1" type="ORF">NEZAVI_LOCUS8873</name>
</gene>
<keyword evidence="2" id="KW-1185">Reference proteome</keyword>
<accession>A0A9P0HCN2</accession>
<evidence type="ECO:0000313" key="2">
    <source>
        <dbReference type="Proteomes" id="UP001152798"/>
    </source>
</evidence>
<reference evidence="1" key="1">
    <citation type="submission" date="2022-01" db="EMBL/GenBank/DDBJ databases">
        <authorList>
            <person name="King R."/>
        </authorList>
    </citation>
    <scope>NUCLEOTIDE SEQUENCE</scope>
</reference>
<protein>
    <submittedName>
        <fullName evidence="1">Uncharacterized protein</fullName>
    </submittedName>
</protein>
<dbReference type="Proteomes" id="UP001152798">
    <property type="component" value="Chromosome 4"/>
</dbReference>
<dbReference type="AlphaFoldDB" id="A0A9P0HCN2"/>
<sequence>MFKVCGYFGPSFRASSELRKKYTTIIEMTSCTPKTTDGPAHCPLPVVNGCRYLLRGAVAGKSRVERVAVSFPASRRL</sequence>
<evidence type="ECO:0000313" key="1">
    <source>
        <dbReference type="EMBL" id="CAH1399424.1"/>
    </source>
</evidence>
<dbReference type="EMBL" id="OV725080">
    <property type="protein sequence ID" value="CAH1399424.1"/>
    <property type="molecule type" value="Genomic_DNA"/>
</dbReference>
<organism evidence="1 2">
    <name type="scientific">Nezara viridula</name>
    <name type="common">Southern green stink bug</name>
    <name type="synonym">Cimex viridulus</name>
    <dbReference type="NCBI Taxonomy" id="85310"/>
    <lineage>
        <taxon>Eukaryota</taxon>
        <taxon>Metazoa</taxon>
        <taxon>Ecdysozoa</taxon>
        <taxon>Arthropoda</taxon>
        <taxon>Hexapoda</taxon>
        <taxon>Insecta</taxon>
        <taxon>Pterygota</taxon>
        <taxon>Neoptera</taxon>
        <taxon>Paraneoptera</taxon>
        <taxon>Hemiptera</taxon>
        <taxon>Heteroptera</taxon>
        <taxon>Panheteroptera</taxon>
        <taxon>Pentatomomorpha</taxon>
        <taxon>Pentatomoidea</taxon>
        <taxon>Pentatomidae</taxon>
        <taxon>Pentatominae</taxon>
        <taxon>Nezara</taxon>
    </lineage>
</organism>
<proteinExistence type="predicted"/>